<keyword evidence="2 4" id="KW-0238">DNA-binding</keyword>
<evidence type="ECO:0000256" key="3">
    <source>
        <dbReference type="ARBA" id="ARBA00023163"/>
    </source>
</evidence>
<evidence type="ECO:0000256" key="1">
    <source>
        <dbReference type="ARBA" id="ARBA00023015"/>
    </source>
</evidence>
<dbReference type="Gene3D" id="1.10.357.10">
    <property type="entry name" value="Tetracycline Repressor, domain 2"/>
    <property type="match status" value="1"/>
</dbReference>
<dbReference type="PANTHER" id="PTHR30055:SF226">
    <property type="entry name" value="HTH-TYPE TRANSCRIPTIONAL REGULATOR PKSA"/>
    <property type="match status" value="1"/>
</dbReference>
<dbReference type="AlphaFoldDB" id="A0A432W737"/>
<gene>
    <name evidence="6" type="ORF">CWE09_03330</name>
</gene>
<dbReference type="InterPro" id="IPR050109">
    <property type="entry name" value="HTH-type_TetR-like_transc_reg"/>
</dbReference>
<evidence type="ECO:0000313" key="6">
    <source>
        <dbReference type="EMBL" id="RUO25776.1"/>
    </source>
</evidence>
<sequence length="204" mass="23545">MVVGCKGKRVHKPAEERQHEILEAAAKIFSKCGYQAADMQVIADKAGVGKGTVYRYFPSKEELFKSVLHEKLDMLRCIMEKAHDAETDPLARLRLVMKAHMCFFEDNPEVLELFAQERAEFRDKTQSVYFMRVSENRDDWLHLFSDIKAAYPVRDISVEDMRDVCADLMHGAVILHDLPFNKKSSSESLEVIFDFYVQGILQHK</sequence>
<evidence type="ECO:0000256" key="4">
    <source>
        <dbReference type="PROSITE-ProRule" id="PRU00335"/>
    </source>
</evidence>
<organism evidence="6 7">
    <name type="scientific">Aliidiomarina minuta</name>
    <dbReference type="NCBI Taxonomy" id="880057"/>
    <lineage>
        <taxon>Bacteria</taxon>
        <taxon>Pseudomonadati</taxon>
        <taxon>Pseudomonadota</taxon>
        <taxon>Gammaproteobacteria</taxon>
        <taxon>Alteromonadales</taxon>
        <taxon>Idiomarinaceae</taxon>
        <taxon>Aliidiomarina</taxon>
    </lineage>
</organism>
<name>A0A432W737_9GAMM</name>
<dbReference type="FunFam" id="1.10.10.60:FF:000141">
    <property type="entry name" value="TetR family transcriptional regulator"/>
    <property type="match status" value="1"/>
</dbReference>
<comment type="caution">
    <text evidence="6">The sequence shown here is derived from an EMBL/GenBank/DDBJ whole genome shotgun (WGS) entry which is preliminary data.</text>
</comment>
<feature type="DNA-binding region" description="H-T-H motif" evidence="4">
    <location>
        <begin position="38"/>
        <end position="57"/>
    </location>
</feature>
<reference evidence="6 7" key="1">
    <citation type="journal article" date="2011" name="Front. Microbiol.">
        <title>Genomic signatures of strain selection and enhancement in Bacillus atrophaeus var. globigii, a historical biowarfare simulant.</title>
        <authorList>
            <person name="Gibbons H.S."/>
            <person name="Broomall S.M."/>
            <person name="McNew L.A."/>
            <person name="Daligault H."/>
            <person name="Chapman C."/>
            <person name="Bruce D."/>
            <person name="Karavis M."/>
            <person name="Krepps M."/>
            <person name="McGregor P.A."/>
            <person name="Hong C."/>
            <person name="Park K.H."/>
            <person name="Akmal A."/>
            <person name="Feldman A."/>
            <person name="Lin J.S."/>
            <person name="Chang W.E."/>
            <person name="Higgs B.W."/>
            <person name="Demirev P."/>
            <person name="Lindquist J."/>
            <person name="Liem A."/>
            <person name="Fochler E."/>
            <person name="Read T.D."/>
            <person name="Tapia R."/>
            <person name="Johnson S."/>
            <person name="Bishop-Lilly K.A."/>
            <person name="Detter C."/>
            <person name="Han C."/>
            <person name="Sozhamannan S."/>
            <person name="Rosenzweig C.N."/>
            <person name="Skowronski E.W."/>
        </authorList>
    </citation>
    <scope>NUCLEOTIDE SEQUENCE [LARGE SCALE GENOMIC DNA]</scope>
    <source>
        <strain evidence="6 7">MLST1</strain>
    </source>
</reference>
<keyword evidence="1" id="KW-0805">Transcription regulation</keyword>
<protein>
    <submittedName>
        <fullName evidence="6">TetR family transcriptional regulator</fullName>
    </submittedName>
</protein>
<keyword evidence="3" id="KW-0804">Transcription</keyword>
<dbReference type="InterPro" id="IPR036271">
    <property type="entry name" value="Tet_transcr_reg_TetR-rel_C_sf"/>
</dbReference>
<evidence type="ECO:0000313" key="7">
    <source>
        <dbReference type="Proteomes" id="UP000288293"/>
    </source>
</evidence>
<evidence type="ECO:0000259" key="5">
    <source>
        <dbReference type="PROSITE" id="PS50977"/>
    </source>
</evidence>
<dbReference type="Proteomes" id="UP000288293">
    <property type="component" value="Unassembled WGS sequence"/>
</dbReference>
<dbReference type="GO" id="GO:0000976">
    <property type="term" value="F:transcription cis-regulatory region binding"/>
    <property type="evidence" value="ECO:0007669"/>
    <property type="project" value="TreeGrafter"/>
</dbReference>
<dbReference type="EMBL" id="PIPL01000001">
    <property type="protein sequence ID" value="RUO25776.1"/>
    <property type="molecule type" value="Genomic_DNA"/>
</dbReference>
<feature type="domain" description="HTH tetR-type" evidence="5">
    <location>
        <begin position="15"/>
        <end position="75"/>
    </location>
</feature>
<dbReference type="GO" id="GO:0003700">
    <property type="term" value="F:DNA-binding transcription factor activity"/>
    <property type="evidence" value="ECO:0007669"/>
    <property type="project" value="TreeGrafter"/>
</dbReference>
<dbReference type="InterPro" id="IPR001647">
    <property type="entry name" value="HTH_TetR"/>
</dbReference>
<dbReference type="InterPro" id="IPR009057">
    <property type="entry name" value="Homeodomain-like_sf"/>
</dbReference>
<dbReference type="PRINTS" id="PR00455">
    <property type="entry name" value="HTHTETR"/>
</dbReference>
<dbReference type="Pfam" id="PF00440">
    <property type="entry name" value="TetR_N"/>
    <property type="match status" value="1"/>
</dbReference>
<keyword evidence="7" id="KW-1185">Reference proteome</keyword>
<dbReference type="SUPFAM" id="SSF48498">
    <property type="entry name" value="Tetracyclin repressor-like, C-terminal domain"/>
    <property type="match status" value="1"/>
</dbReference>
<dbReference type="SUPFAM" id="SSF46689">
    <property type="entry name" value="Homeodomain-like"/>
    <property type="match status" value="1"/>
</dbReference>
<proteinExistence type="predicted"/>
<evidence type="ECO:0000256" key="2">
    <source>
        <dbReference type="ARBA" id="ARBA00023125"/>
    </source>
</evidence>
<dbReference type="PROSITE" id="PS50977">
    <property type="entry name" value="HTH_TETR_2"/>
    <property type="match status" value="1"/>
</dbReference>
<dbReference type="PANTHER" id="PTHR30055">
    <property type="entry name" value="HTH-TYPE TRANSCRIPTIONAL REGULATOR RUTR"/>
    <property type="match status" value="1"/>
</dbReference>
<accession>A0A432W737</accession>